<dbReference type="Proteomes" id="UP000078240">
    <property type="component" value="Unassembled WGS sequence"/>
</dbReference>
<evidence type="ECO:0000256" key="1">
    <source>
        <dbReference type="SAM" id="MobiDB-lite"/>
    </source>
</evidence>
<organism evidence="2 3">
    <name type="scientific">Purpureocillium lilacinum</name>
    <name type="common">Paecilomyces lilacinus</name>
    <dbReference type="NCBI Taxonomy" id="33203"/>
    <lineage>
        <taxon>Eukaryota</taxon>
        <taxon>Fungi</taxon>
        <taxon>Dikarya</taxon>
        <taxon>Ascomycota</taxon>
        <taxon>Pezizomycotina</taxon>
        <taxon>Sordariomycetes</taxon>
        <taxon>Hypocreomycetidae</taxon>
        <taxon>Hypocreales</taxon>
        <taxon>Ophiocordycipitaceae</taxon>
        <taxon>Purpureocillium</taxon>
    </lineage>
</organism>
<evidence type="ECO:0000313" key="3">
    <source>
        <dbReference type="Proteomes" id="UP000078240"/>
    </source>
</evidence>
<proteinExistence type="predicted"/>
<feature type="region of interest" description="Disordered" evidence="1">
    <location>
        <begin position="340"/>
        <end position="365"/>
    </location>
</feature>
<sequence>MDRRTCSPLAGSDMKTKYRATRSRLDFAKFNDKLPHEFFELHFSRVYSAAYDLVRAVFGTESLKQDASPWKSKLSNTFCRHVDAIARPGIRGADWDSLLRNGDERTYLLQGVIGRALDDHVFSCGLFGSSEQHQAQLQAEDAEYLQVEGFLRSANRVGRNLTYLRGEGSLEPPQFWDEVEEATQAIMRMLLPVHRLVCGRLRNPEESQSTLYQKLHDIIAHAAWLSVGMQLSTCITQIDWLRPGEVCAFGQVNVSDDTFERGRREALKLSGTSGRGDFAHIARVKISVVPQVTRYEAVSGSEARSSGLTSYAVTRPHAVYYQGWGREDKNRESLVSLSTYLGGPGRAGRSRDGKAGARTRGGGRSSSAISKAIRYGSPLVAVWAAWNYSSVLTDDHVRQHLIGLVNEVIKSIA</sequence>
<comment type="caution">
    <text evidence="2">The sequence shown here is derived from an EMBL/GenBank/DDBJ whole genome shotgun (WGS) entry which is preliminary data.</text>
</comment>
<evidence type="ECO:0000313" key="2">
    <source>
        <dbReference type="EMBL" id="OAQ76425.1"/>
    </source>
</evidence>
<name>A0A179GF15_PURLI</name>
<dbReference type="EMBL" id="LSBH01000007">
    <property type="protein sequence ID" value="OAQ76425.1"/>
    <property type="molecule type" value="Genomic_DNA"/>
</dbReference>
<gene>
    <name evidence="2" type="ORF">VFPBJ_08785</name>
</gene>
<protein>
    <submittedName>
        <fullName evidence="2">Uncharacterized protein</fullName>
    </submittedName>
</protein>
<accession>A0A179GF15</accession>
<dbReference type="AlphaFoldDB" id="A0A179GF15"/>
<reference evidence="2 3" key="1">
    <citation type="submission" date="2016-01" db="EMBL/GenBank/DDBJ databases">
        <title>Biosynthesis of antibiotic leucinostatins and their inhibition on Phytophthora in bio-control Purpureocillium lilacinum.</title>
        <authorList>
            <person name="Wang G."/>
            <person name="Liu Z."/>
            <person name="Lin R."/>
            <person name="Li E."/>
            <person name="Mao Z."/>
            <person name="Ling J."/>
            <person name="Yin W."/>
            <person name="Xie B."/>
        </authorList>
    </citation>
    <scope>NUCLEOTIDE SEQUENCE [LARGE SCALE GENOMIC DNA]</scope>
    <source>
        <strain evidence="2">PLBJ-1</strain>
    </source>
</reference>